<dbReference type="AlphaFoldDB" id="A0AAE0GKC4"/>
<dbReference type="SUPFAM" id="SSF57850">
    <property type="entry name" value="RING/U-box"/>
    <property type="match status" value="1"/>
</dbReference>
<evidence type="ECO:0000259" key="5">
    <source>
        <dbReference type="PROSITE" id="PS50089"/>
    </source>
</evidence>
<evidence type="ECO:0000256" key="3">
    <source>
        <dbReference type="ARBA" id="ARBA00022833"/>
    </source>
</evidence>
<dbReference type="InterPro" id="IPR001293">
    <property type="entry name" value="Znf_TRAF"/>
</dbReference>
<evidence type="ECO:0000256" key="1">
    <source>
        <dbReference type="ARBA" id="ARBA00022723"/>
    </source>
</evidence>
<dbReference type="InterPro" id="IPR001841">
    <property type="entry name" value="Znf_RING"/>
</dbReference>
<evidence type="ECO:0000259" key="6">
    <source>
        <dbReference type="PROSITE" id="PS50145"/>
    </source>
</evidence>
<dbReference type="SUPFAM" id="SSF49599">
    <property type="entry name" value="TRAF domain-like"/>
    <property type="match status" value="2"/>
</dbReference>
<feature type="domain" description="SIAH-type" evidence="7">
    <location>
        <begin position="93"/>
        <end position="151"/>
    </location>
</feature>
<feature type="zinc finger region" description="TRAF-type" evidence="4">
    <location>
        <begin position="145"/>
        <end position="183"/>
    </location>
</feature>
<keyword evidence="2 4" id="KW-0863">Zinc-finger</keyword>
<feature type="domain" description="RING-type" evidence="5">
    <location>
        <begin position="30"/>
        <end position="74"/>
    </location>
</feature>
<dbReference type="PANTHER" id="PTHR10131">
    <property type="entry name" value="TNF RECEPTOR ASSOCIATED FACTOR"/>
    <property type="match status" value="1"/>
</dbReference>
<dbReference type="PROSITE" id="PS50089">
    <property type="entry name" value="ZF_RING_2"/>
    <property type="match status" value="1"/>
</dbReference>
<accession>A0AAE0GKC4</accession>
<keyword evidence="1 4" id="KW-0479">Metal-binding</keyword>
<keyword evidence="9" id="KW-1185">Reference proteome</keyword>
<dbReference type="PANTHER" id="PTHR10131:SF94">
    <property type="entry name" value="TNF RECEPTOR-ASSOCIATED FACTOR 4"/>
    <property type="match status" value="1"/>
</dbReference>
<dbReference type="Proteomes" id="UP001190700">
    <property type="component" value="Unassembled WGS sequence"/>
</dbReference>
<evidence type="ECO:0000259" key="7">
    <source>
        <dbReference type="PROSITE" id="PS51081"/>
    </source>
</evidence>
<keyword evidence="3 4" id="KW-0862">Zinc</keyword>
<dbReference type="PROSITE" id="PS51081">
    <property type="entry name" value="ZF_SIAH"/>
    <property type="match status" value="1"/>
</dbReference>
<evidence type="ECO:0000256" key="2">
    <source>
        <dbReference type="ARBA" id="ARBA00022771"/>
    </source>
</evidence>
<dbReference type="Pfam" id="PF21361">
    <property type="entry name" value="Sina_ZnF"/>
    <property type="match status" value="1"/>
</dbReference>
<dbReference type="InterPro" id="IPR013010">
    <property type="entry name" value="Znf_SIAH"/>
</dbReference>
<dbReference type="InterPro" id="IPR013083">
    <property type="entry name" value="Znf_RING/FYVE/PHD"/>
</dbReference>
<evidence type="ECO:0000313" key="9">
    <source>
        <dbReference type="Proteomes" id="UP001190700"/>
    </source>
</evidence>
<reference evidence="8 9" key="1">
    <citation type="journal article" date="2015" name="Genome Biol. Evol.">
        <title>Comparative Genomics of a Bacterivorous Green Alga Reveals Evolutionary Causalities and Consequences of Phago-Mixotrophic Mode of Nutrition.</title>
        <authorList>
            <person name="Burns J.A."/>
            <person name="Paasch A."/>
            <person name="Narechania A."/>
            <person name="Kim E."/>
        </authorList>
    </citation>
    <scope>NUCLEOTIDE SEQUENCE [LARGE SCALE GENOMIC DNA]</scope>
    <source>
        <strain evidence="8 9">PLY_AMNH</strain>
    </source>
</reference>
<dbReference type="PROSITE" id="PS50145">
    <property type="entry name" value="ZF_TRAF"/>
    <property type="match status" value="1"/>
</dbReference>
<proteinExistence type="predicted"/>
<name>A0AAE0GKC4_9CHLO</name>
<sequence>MPAKRKRPQKTGASTSANDEKVAEDPICKCNICFEEPFFLTVQCANGHLFCSKCYQQHRECRTTESWKSCPVCRVPLPPQPIRNLLAESILGSRPATCDYEDAGCTADITRGGKAEHVKRCEFGTTECPQQGCTWSGRVSALVEHTALCEFRSVPCTNRGCNESVPRGQLAEHISGECRFRLVELGILQLPQRANV</sequence>
<feature type="domain" description="TRAF-type" evidence="6">
    <location>
        <begin position="145"/>
        <end position="183"/>
    </location>
</feature>
<comment type="caution">
    <text evidence="8">The sequence shown here is derived from an EMBL/GenBank/DDBJ whole genome shotgun (WGS) entry which is preliminary data.</text>
</comment>
<dbReference type="EMBL" id="LGRX02004647">
    <property type="protein sequence ID" value="KAK3279839.1"/>
    <property type="molecule type" value="Genomic_DNA"/>
</dbReference>
<protein>
    <submittedName>
        <fullName evidence="8">Uncharacterized protein</fullName>
    </submittedName>
</protein>
<gene>
    <name evidence="8" type="ORF">CYMTET_12291</name>
</gene>
<evidence type="ECO:0000256" key="4">
    <source>
        <dbReference type="PROSITE-ProRule" id="PRU00207"/>
    </source>
</evidence>
<dbReference type="GO" id="GO:0008270">
    <property type="term" value="F:zinc ion binding"/>
    <property type="evidence" value="ECO:0007669"/>
    <property type="project" value="UniProtKB-KW"/>
</dbReference>
<organism evidence="8 9">
    <name type="scientific">Cymbomonas tetramitiformis</name>
    <dbReference type="NCBI Taxonomy" id="36881"/>
    <lineage>
        <taxon>Eukaryota</taxon>
        <taxon>Viridiplantae</taxon>
        <taxon>Chlorophyta</taxon>
        <taxon>Pyramimonadophyceae</taxon>
        <taxon>Pyramimonadales</taxon>
        <taxon>Pyramimonadaceae</taxon>
        <taxon>Cymbomonas</taxon>
    </lineage>
</organism>
<dbReference type="Gene3D" id="3.30.40.10">
    <property type="entry name" value="Zinc/RING finger domain, C3HC4 (zinc finger)"/>
    <property type="match status" value="3"/>
</dbReference>
<evidence type="ECO:0000313" key="8">
    <source>
        <dbReference type="EMBL" id="KAK3279839.1"/>
    </source>
</evidence>